<feature type="region of interest" description="Disordered" evidence="1">
    <location>
        <begin position="1"/>
        <end position="20"/>
    </location>
</feature>
<sequence>MKNSQKDHPGYSTSKEKNTKPIKGIRFINLFVKAQKQLNQLKDQRRTQYKQAATGLFSDMVKLIDVKFSELDRR</sequence>
<accession>A0A8S3Y6W0</accession>
<name>A0A8S3Y6W0_PARAO</name>
<reference evidence="2" key="1">
    <citation type="submission" date="2021-04" db="EMBL/GenBank/DDBJ databases">
        <authorList>
            <person name="Tunstrom K."/>
        </authorList>
    </citation>
    <scope>NUCLEOTIDE SEQUENCE</scope>
</reference>
<protein>
    <submittedName>
        <fullName evidence="2">(apollo) hypothetical protein</fullName>
    </submittedName>
</protein>
<gene>
    <name evidence="2" type="ORF">PAPOLLO_LOCUS26276</name>
</gene>
<dbReference type="EMBL" id="CAJQZP010001576">
    <property type="protein sequence ID" value="CAG5055346.1"/>
    <property type="molecule type" value="Genomic_DNA"/>
</dbReference>
<comment type="caution">
    <text evidence="2">The sequence shown here is derived from an EMBL/GenBank/DDBJ whole genome shotgun (WGS) entry which is preliminary data.</text>
</comment>
<keyword evidence="3" id="KW-1185">Reference proteome</keyword>
<evidence type="ECO:0000256" key="1">
    <source>
        <dbReference type="SAM" id="MobiDB-lite"/>
    </source>
</evidence>
<dbReference type="Proteomes" id="UP000691718">
    <property type="component" value="Unassembled WGS sequence"/>
</dbReference>
<evidence type="ECO:0000313" key="2">
    <source>
        <dbReference type="EMBL" id="CAG5055346.1"/>
    </source>
</evidence>
<evidence type="ECO:0000313" key="3">
    <source>
        <dbReference type="Proteomes" id="UP000691718"/>
    </source>
</evidence>
<dbReference type="AlphaFoldDB" id="A0A8S3Y6W0"/>
<organism evidence="2 3">
    <name type="scientific">Parnassius apollo</name>
    <name type="common">Apollo butterfly</name>
    <name type="synonym">Papilio apollo</name>
    <dbReference type="NCBI Taxonomy" id="110799"/>
    <lineage>
        <taxon>Eukaryota</taxon>
        <taxon>Metazoa</taxon>
        <taxon>Ecdysozoa</taxon>
        <taxon>Arthropoda</taxon>
        <taxon>Hexapoda</taxon>
        <taxon>Insecta</taxon>
        <taxon>Pterygota</taxon>
        <taxon>Neoptera</taxon>
        <taxon>Endopterygota</taxon>
        <taxon>Lepidoptera</taxon>
        <taxon>Glossata</taxon>
        <taxon>Ditrysia</taxon>
        <taxon>Papilionoidea</taxon>
        <taxon>Papilionidae</taxon>
        <taxon>Parnassiinae</taxon>
        <taxon>Parnassini</taxon>
        <taxon>Parnassius</taxon>
        <taxon>Parnassius</taxon>
    </lineage>
</organism>
<feature type="compositionally biased region" description="Basic and acidic residues" evidence="1">
    <location>
        <begin position="1"/>
        <end position="19"/>
    </location>
</feature>
<proteinExistence type="predicted"/>
<dbReference type="OrthoDB" id="7470475at2759"/>